<dbReference type="PANTHER" id="PTHR31407">
    <property type="match status" value="1"/>
</dbReference>
<dbReference type="EMBL" id="BMAR01000043">
    <property type="protein sequence ID" value="GFR51004.1"/>
    <property type="molecule type" value="Genomic_DNA"/>
</dbReference>
<dbReference type="GO" id="GO:0019898">
    <property type="term" value="C:extrinsic component of membrane"/>
    <property type="evidence" value="ECO:0007669"/>
    <property type="project" value="InterPro"/>
</dbReference>
<dbReference type="InterPro" id="IPR002683">
    <property type="entry name" value="PsbP_C"/>
</dbReference>
<dbReference type="SUPFAM" id="SSF55724">
    <property type="entry name" value="Mog1p/PsbP-like"/>
    <property type="match status" value="1"/>
</dbReference>
<protein>
    <recommendedName>
        <fullName evidence="1">PsbP C-terminal domain-containing protein</fullName>
    </recommendedName>
</protein>
<feature type="domain" description="PsbP C-terminal" evidence="1">
    <location>
        <begin position="116"/>
        <end position="277"/>
    </location>
</feature>
<organism evidence="2 3">
    <name type="scientific">Astrephomene gubernaculifera</name>
    <dbReference type="NCBI Taxonomy" id="47775"/>
    <lineage>
        <taxon>Eukaryota</taxon>
        <taxon>Viridiplantae</taxon>
        <taxon>Chlorophyta</taxon>
        <taxon>core chlorophytes</taxon>
        <taxon>Chlorophyceae</taxon>
        <taxon>CS clade</taxon>
        <taxon>Chlamydomonadales</taxon>
        <taxon>Astrephomenaceae</taxon>
        <taxon>Astrephomene</taxon>
    </lineage>
</organism>
<dbReference type="Pfam" id="PF01789">
    <property type="entry name" value="PsbP"/>
    <property type="match status" value="1"/>
</dbReference>
<keyword evidence="3" id="KW-1185">Reference proteome</keyword>
<dbReference type="GO" id="GO:0005509">
    <property type="term" value="F:calcium ion binding"/>
    <property type="evidence" value="ECO:0007669"/>
    <property type="project" value="InterPro"/>
</dbReference>
<dbReference type="GO" id="GO:0009654">
    <property type="term" value="C:photosystem II oxygen evolving complex"/>
    <property type="evidence" value="ECO:0007669"/>
    <property type="project" value="InterPro"/>
</dbReference>
<accession>A0AAD3HRD1</accession>
<name>A0AAD3HRD1_9CHLO</name>
<proteinExistence type="predicted"/>
<evidence type="ECO:0000259" key="1">
    <source>
        <dbReference type="Pfam" id="PF01789"/>
    </source>
</evidence>
<sequence>MQAHLEALRGRGSVRCARARSDCSVRGHNVVTAAVPVKQATQTHRLDHRTDSATTRRELLFSVAMGSSLLPIVGQQLALAAGNNEVGSYLPAYGVDDLVLFVPSAAKTPALRAGTVDNKSPYQFALPPNFVEQKVANIQSGNYCQPRCDEPWTEVVFEGAQGGRVELIVSPLQKLTPRKNVKVEDLGTPEQLLERIGNYITGSYLDEDALVACSSTARNGLTYYYYELNAPYSKIGARSYTACTVKGDLAYLFIASATEKQWGRQEERLRKVVESFRA</sequence>
<dbReference type="PANTHER" id="PTHR31407:SF18">
    <property type="entry name" value="PSBP DOMAIN-CONTAINING PROTEIN 6, CHLOROPLASTIC"/>
    <property type="match status" value="1"/>
</dbReference>
<evidence type="ECO:0000313" key="3">
    <source>
        <dbReference type="Proteomes" id="UP001054857"/>
    </source>
</evidence>
<dbReference type="InterPro" id="IPR016123">
    <property type="entry name" value="Mog1/PsbP_a/b/a-sand"/>
</dbReference>
<dbReference type="AlphaFoldDB" id="A0AAD3HRD1"/>
<dbReference type="GO" id="GO:0015979">
    <property type="term" value="P:photosynthesis"/>
    <property type="evidence" value="ECO:0007669"/>
    <property type="project" value="InterPro"/>
</dbReference>
<evidence type="ECO:0000313" key="2">
    <source>
        <dbReference type="EMBL" id="GFR51004.1"/>
    </source>
</evidence>
<comment type="caution">
    <text evidence="2">The sequence shown here is derived from an EMBL/GenBank/DDBJ whole genome shotgun (WGS) entry which is preliminary data.</text>
</comment>
<gene>
    <name evidence="2" type="ORF">Agub_g13330</name>
</gene>
<dbReference type="Gene3D" id="3.40.1000.10">
    <property type="entry name" value="Mog1/PsbP, alpha/beta/alpha sandwich"/>
    <property type="match status" value="1"/>
</dbReference>
<dbReference type="Proteomes" id="UP001054857">
    <property type="component" value="Unassembled WGS sequence"/>
</dbReference>
<reference evidence="2 3" key="1">
    <citation type="journal article" date="2021" name="Sci. Rep.">
        <title>Genome sequencing of the multicellular alga Astrephomene provides insights into convergent evolution of germ-soma differentiation.</title>
        <authorList>
            <person name="Yamashita S."/>
            <person name="Yamamoto K."/>
            <person name="Matsuzaki R."/>
            <person name="Suzuki S."/>
            <person name="Yamaguchi H."/>
            <person name="Hirooka S."/>
            <person name="Minakuchi Y."/>
            <person name="Miyagishima S."/>
            <person name="Kawachi M."/>
            <person name="Toyoda A."/>
            <person name="Nozaki H."/>
        </authorList>
    </citation>
    <scope>NUCLEOTIDE SEQUENCE [LARGE SCALE GENOMIC DNA]</scope>
    <source>
        <strain evidence="2 3">NIES-4017</strain>
    </source>
</reference>